<sequence>MIEQREFYRDTWAEIDLNALFENMCGIKDSLPKETRIFAAVKANAYGHGDIQVAKTALEAGAHGFVVAFLDEALNLRKNGITAPILVLGATRSEDAALAANNDISVAVFQIDWLSEAVKRIPAGKKLRVHIKCDTGMGRIGIKEEEELRRMEIMLNEADQFDFEGIFTHFATADQLEDSYYKKQLSRFKYFLGCLETIPKYIHAANSAAALCHNDSIFNTARIGIAIYGLSPSEEIEQLLPFSRKEVFSLHTKIIHVKKLTAGEKIGYGADYTASEDEWIATLPIGYADGWIRKLRGLKVIAADEMVPIVGRICMDQTMIKLPRNMPLGTEVTLIGGQGSHFISIDDIAKKLETINYEVICTITNRVPRVYKPIRKASEIFAEKLKKISK</sequence>
<dbReference type="Pfam" id="PF01168">
    <property type="entry name" value="Ala_racemase_N"/>
    <property type="match status" value="1"/>
</dbReference>
<dbReference type="SUPFAM" id="SSF51419">
    <property type="entry name" value="PLP-binding barrel"/>
    <property type="match status" value="1"/>
</dbReference>
<protein>
    <recommendedName>
        <fullName evidence="5">Alanine racemase</fullName>
        <ecNumber evidence="5">5.1.1.1</ecNumber>
    </recommendedName>
</protein>
<feature type="active site" description="Proton acceptor; specific for L-alanine" evidence="5">
    <location>
        <position position="268"/>
    </location>
</feature>
<evidence type="ECO:0000313" key="9">
    <source>
        <dbReference type="EMBL" id="MBS4224388.1"/>
    </source>
</evidence>
<dbReference type="EMBL" id="JAGYPN010000003">
    <property type="protein sequence ID" value="MBS4224388.1"/>
    <property type="molecule type" value="Genomic_DNA"/>
</dbReference>
<dbReference type="RefSeq" id="WP_213099404.1">
    <property type="nucleotide sequence ID" value="NZ_JAGYPH010000003.1"/>
</dbReference>
<dbReference type="PRINTS" id="PR00992">
    <property type="entry name" value="ALARACEMASE"/>
</dbReference>
<evidence type="ECO:0000259" key="8">
    <source>
        <dbReference type="SMART" id="SM01005"/>
    </source>
</evidence>
<evidence type="ECO:0000256" key="2">
    <source>
        <dbReference type="ARBA" id="ARBA00001933"/>
    </source>
</evidence>
<accession>A0A942UST2</accession>
<feature type="modified residue" description="N6-(pyridoxal phosphate)lysine" evidence="5 6">
    <location>
        <position position="42"/>
    </location>
</feature>
<comment type="caution">
    <text evidence="9">The sequence shown here is derived from an EMBL/GenBank/DDBJ whole genome shotgun (WGS) entry which is preliminary data.</text>
</comment>
<dbReference type="NCBIfam" id="TIGR00492">
    <property type="entry name" value="alr"/>
    <property type="match status" value="1"/>
</dbReference>
<dbReference type="InterPro" id="IPR029066">
    <property type="entry name" value="PLP-binding_barrel"/>
</dbReference>
<dbReference type="InterPro" id="IPR009006">
    <property type="entry name" value="Ala_racemase/Decarboxylase_C"/>
</dbReference>
<name>A0A942UST2_9BACI</name>
<organism evidence="9 10">
    <name type="scientific">Lederbergia citrea</name>
    <dbReference type="NCBI Taxonomy" id="2833581"/>
    <lineage>
        <taxon>Bacteria</taxon>
        <taxon>Bacillati</taxon>
        <taxon>Bacillota</taxon>
        <taxon>Bacilli</taxon>
        <taxon>Bacillales</taxon>
        <taxon>Bacillaceae</taxon>
        <taxon>Lederbergia</taxon>
    </lineage>
</organism>
<dbReference type="GO" id="GO:0030632">
    <property type="term" value="P:D-alanine biosynthetic process"/>
    <property type="evidence" value="ECO:0007669"/>
    <property type="project" value="UniProtKB-UniRule"/>
</dbReference>
<dbReference type="InterPro" id="IPR000821">
    <property type="entry name" value="Ala_racemase"/>
</dbReference>
<feature type="domain" description="Alanine racemase C-terminal" evidence="8">
    <location>
        <begin position="247"/>
        <end position="372"/>
    </location>
</feature>
<dbReference type="Proteomes" id="UP000676456">
    <property type="component" value="Unassembled WGS sequence"/>
</dbReference>
<evidence type="ECO:0000256" key="1">
    <source>
        <dbReference type="ARBA" id="ARBA00000316"/>
    </source>
</evidence>
<dbReference type="Gene3D" id="2.40.37.10">
    <property type="entry name" value="Lyase, Ornithine Decarboxylase, Chain A, domain 1"/>
    <property type="match status" value="1"/>
</dbReference>
<evidence type="ECO:0000256" key="7">
    <source>
        <dbReference type="PIRSR" id="PIRSR600821-52"/>
    </source>
</evidence>
<keyword evidence="3 5" id="KW-0663">Pyridoxal phosphate</keyword>
<evidence type="ECO:0000256" key="4">
    <source>
        <dbReference type="ARBA" id="ARBA00023235"/>
    </source>
</evidence>
<dbReference type="FunFam" id="3.20.20.10:FF:000002">
    <property type="entry name" value="Alanine racemase"/>
    <property type="match status" value="1"/>
</dbReference>
<gene>
    <name evidence="9" type="ORF">KHA91_16830</name>
</gene>
<dbReference type="AlphaFoldDB" id="A0A942UST2"/>
<keyword evidence="4 5" id="KW-0413">Isomerase</keyword>
<dbReference type="SMART" id="SM01005">
    <property type="entry name" value="Ala_racemase_C"/>
    <property type="match status" value="1"/>
</dbReference>
<dbReference type="PANTHER" id="PTHR30511:SF0">
    <property type="entry name" value="ALANINE RACEMASE, CATABOLIC-RELATED"/>
    <property type="match status" value="1"/>
</dbReference>
<evidence type="ECO:0000256" key="3">
    <source>
        <dbReference type="ARBA" id="ARBA00022898"/>
    </source>
</evidence>
<dbReference type="GO" id="GO:0008784">
    <property type="term" value="F:alanine racemase activity"/>
    <property type="evidence" value="ECO:0007669"/>
    <property type="project" value="UniProtKB-UniRule"/>
</dbReference>
<comment type="catalytic activity">
    <reaction evidence="1 5">
        <text>L-alanine = D-alanine</text>
        <dbReference type="Rhea" id="RHEA:20249"/>
        <dbReference type="ChEBI" id="CHEBI:57416"/>
        <dbReference type="ChEBI" id="CHEBI:57972"/>
        <dbReference type="EC" id="5.1.1.1"/>
    </reaction>
</comment>
<evidence type="ECO:0000256" key="5">
    <source>
        <dbReference type="HAMAP-Rule" id="MF_01201"/>
    </source>
</evidence>
<dbReference type="HAMAP" id="MF_01201">
    <property type="entry name" value="Ala_racemase"/>
    <property type="match status" value="1"/>
</dbReference>
<reference evidence="9 10" key="1">
    <citation type="submission" date="2021-05" db="EMBL/GenBank/DDBJ databases">
        <title>Novel Bacillus species.</title>
        <authorList>
            <person name="Liu G."/>
        </authorList>
    </citation>
    <scope>NUCLEOTIDE SEQUENCE [LARGE SCALE GENOMIC DNA]</scope>
    <source>
        <strain evidence="9 10">FJAT-49682</strain>
    </source>
</reference>
<dbReference type="GO" id="GO:0030170">
    <property type="term" value="F:pyridoxal phosphate binding"/>
    <property type="evidence" value="ECO:0007669"/>
    <property type="project" value="UniProtKB-UniRule"/>
</dbReference>
<dbReference type="Pfam" id="PF00842">
    <property type="entry name" value="Ala_racemase_C"/>
    <property type="match status" value="1"/>
</dbReference>
<dbReference type="InterPro" id="IPR020622">
    <property type="entry name" value="Ala_racemase_pyridoxalP-BS"/>
</dbReference>
<comment type="function">
    <text evidence="5">Catalyzes the interconversion of L-alanine and D-alanine. May also act on other amino acids.</text>
</comment>
<proteinExistence type="inferred from homology"/>
<dbReference type="GO" id="GO:0005829">
    <property type="term" value="C:cytosol"/>
    <property type="evidence" value="ECO:0007669"/>
    <property type="project" value="TreeGrafter"/>
</dbReference>
<dbReference type="SUPFAM" id="SSF50621">
    <property type="entry name" value="Alanine racemase C-terminal domain-like"/>
    <property type="match status" value="1"/>
</dbReference>
<dbReference type="InterPro" id="IPR001608">
    <property type="entry name" value="Ala_racemase_N"/>
</dbReference>
<comment type="similarity">
    <text evidence="5">Belongs to the alanine racemase family.</text>
</comment>
<dbReference type="PANTHER" id="PTHR30511">
    <property type="entry name" value="ALANINE RACEMASE"/>
    <property type="match status" value="1"/>
</dbReference>
<dbReference type="EC" id="5.1.1.1" evidence="5"/>
<keyword evidence="10" id="KW-1185">Reference proteome</keyword>
<feature type="active site" description="Proton acceptor; specific for D-alanine" evidence="5">
    <location>
        <position position="42"/>
    </location>
</feature>
<dbReference type="InterPro" id="IPR011079">
    <property type="entry name" value="Ala_racemase_C"/>
</dbReference>
<evidence type="ECO:0000313" key="10">
    <source>
        <dbReference type="Proteomes" id="UP000676456"/>
    </source>
</evidence>
<dbReference type="Gene3D" id="3.20.20.10">
    <property type="entry name" value="Alanine racemase"/>
    <property type="match status" value="1"/>
</dbReference>
<dbReference type="GO" id="GO:0009252">
    <property type="term" value="P:peptidoglycan biosynthetic process"/>
    <property type="evidence" value="ECO:0007669"/>
    <property type="project" value="TreeGrafter"/>
</dbReference>
<dbReference type="CDD" id="cd00430">
    <property type="entry name" value="PLPDE_III_AR"/>
    <property type="match status" value="1"/>
</dbReference>
<comment type="pathway">
    <text evidence="5">Amino-acid biosynthesis; D-alanine biosynthesis; D-alanine from L-alanine: step 1/1.</text>
</comment>
<dbReference type="PROSITE" id="PS00395">
    <property type="entry name" value="ALANINE_RACEMASE"/>
    <property type="match status" value="1"/>
</dbReference>
<comment type="cofactor">
    <cofactor evidence="2 5 6">
        <name>pyridoxal 5'-phosphate</name>
        <dbReference type="ChEBI" id="CHEBI:597326"/>
    </cofactor>
</comment>
<evidence type="ECO:0000256" key="6">
    <source>
        <dbReference type="PIRSR" id="PIRSR600821-50"/>
    </source>
</evidence>
<feature type="binding site" evidence="5 7">
    <location>
        <position position="315"/>
    </location>
    <ligand>
        <name>substrate</name>
    </ligand>
</feature>
<feature type="binding site" evidence="5 7">
    <location>
        <position position="139"/>
    </location>
    <ligand>
        <name>substrate</name>
    </ligand>
</feature>
<dbReference type="FunFam" id="2.40.37.10:FF:000006">
    <property type="entry name" value="Alanine racemase"/>
    <property type="match status" value="1"/>
</dbReference>